<comment type="caution">
    <text evidence="2">The sequence shown here is derived from an EMBL/GenBank/DDBJ whole genome shotgun (WGS) entry which is preliminary data.</text>
</comment>
<keyword evidence="1" id="KW-0175">Coiled coil</keyword>
<protein>
    <submittedName>
        <fullName evidence="2">Uncharacterized protein</fullName>
    </submittedName>
</protein>
<reference evidence="2" key="1">
    <citation type="submission" date="2021-09" db="EMBL/GenBank/DDBJ databases">
        <authorList>
            <consortium name="AG Swart"/>
            <person name="Singh M."/>
            <person name="Singh A."/>
            <person name="Seah K."/>
            <person name="Emmerich C."/>
        </authorList>
    </citation>
    <scope>NUCLEOTIDE SEQUENCE</scope>
    <source>
        <strain evidence="2">ATCC30299</strain>
    </source>
</reference>
<dbReference type="AlphaFoldDB" id="A0AAU9JH77"/>
<feature type="coiled-coil region" evidence="1">
    <location>
        <begin position="215"/>
        <end position="263"/>
    </location>
</feature>
<evidence type="ECO:0000256" key="1">
    <source>
        <dbReference type="SAM" id="Coils"/>
    </source>
</evidence>
<dbReference type="EMBL" id="CAJZBQ010000034">
    <property type="protein sequence ID" value="CAG9323460.1"/>
    <property type="molecule type" value="Genomic_DNA"/>
</dbReference>
<sequence length="396" mass="47007">MSIEESIRSIHNALNKLGTTIENDYSVSEDFDYLRSSEPIPILCNESFEFEESIIRQKGDDNELAILLEQERKRCEELEKEINRKNQLIDEMKDLQNELFANFEQQNNSYSLKESGYKALEERYTQRLEFADLQCWLLNREIIELNSKVEQNHLEEEKYLAQISDLKMNLEFKNIEILRLKTENEEWKCNKNDEIALKNENLRLVKKIDGLYKTVAEKERDIEIIKEVKNEFENKILKWQSGLENIKKNLEKLEKHWEEIYDALCDRECAKMNSAIAEIRSSIDEFEQSDSEFSMESLSHSEDSLTHKTILEMEQGQIIDLYKKLKNLMVQFLPEGTSMEDLTPSRIWKWLIVIFEEHMELKMSLEGNFVEKLFKTLKVKSAKSAMRIIENFLKKL</sequence>
<evidence type="ECO:0000313" key="2">
    <source>
        <dbReference type="EMBL" id="CAG9323460.1"/>
    </source>
</evidence>
<name>A0AAU9JH77_9CILI</name>
<keyword evidence="3" id="KW-1185">Reference proteome</keyword>
<organism evidence="2 3">
    <name type="scientific">Blepharisma stoltei</name>
    <dbReference type="NCBI Taxonomy" id="1481888"/>
    <lineage>
        <taxon>Eukaryota</taxon>
        <taxon>Sar</taxon>
        <taxon>Alveolata</taxon>
        <taxon>Ciliophora</taxon>
        <taxon>Postciliodesmatophora</taxon>
        <taxon>Heterotrichea</taxon>
        <taxon>Heterotrichida</taxon>
        <taxon>Blepharismidae</taxon>
        <taxon>Blepharisma</taxon>
    </lineage>
</organism>
<accession>A0AAU9JH77</accession>
<feature type="coiled-coil region" evidence="1">
    <location>
        <begin position="61"/>
        <end position="98"/>
    </location>
</feature>
<gene>
    <name evidence="2" type="ORF">BSTOLATCC_MIC34110</name>
</gene>
<evidence type="ECO:0000313" key="3">
    <source>
        <dbReference type="Proteomes" id="UP001162131"/>
    </source>
</evidence>
<proteinExistence type="predicted"/>
<dbReference type="Proteomes" id="UP001162131">
    <property type="component" value="Unassembled WGS sequence"/>
</dbReference>